<geneLocation type="plasmid" evidence="1">
    <name>pColZ</name>
</geneLocation>
<proteinExistence type="predicted"/>
<dbReference type="EMBL" id="MK599282">
    <property type="protein sequence ID" value="QEG96787.1"/>
    <property type="molecule type" value="Genomic_DNA"/>
</dbReference>
<keyword evidence="1" id="KW-0614">Plasmid</keyword>
<sequence length="76" mass="8495">MATHASPLSPQVLSVRCAPFAFSSAIFRSMASSFCPCQYSTTVEDVNVFACACRRLFSKIKKHVFLKTHSFQNPDF</sequence>
<evidence type="ECO:0000313" key="1">
    <source>
        <dbReference type="EMBL" id="QEG96787.1"/>
    </source>
</evidence>
<accession>A0A5B9SXN4</accession>
<dbReference type="AlphaFoldDB" id="A0A5B9SXN4"/>
<organism evidence="1">
    <name type="scientific">Escherichia coli</name>
    <dbReference type="NCBI Taxonomy" id="562"/>
    <lineage>
        <taxon>Bacteria</taxon>
        <taxon>Pseudomonadati</taxon>
        <taxon>Pseudomonadota</taxon>
        <taxon>Gammaproteobacteria</taxon>
        <taxon>Enterobacterales</taxon>
        <taxon>Enterobacteriaceae</taxon>
        <taxon>Escherichia</taxon>
    </lineage>
</organism>
<protein>
    <submittedName>
        <fullName evidence="1">MobB-like protein</fullName>
    </submittedName>
</protein>
<name>A0A5B9SXN4_ECOLX</name>
<reference evidence="1" key="1">
    <citation type="journal article" date="2019" name="Sci. Rep.">
        <title>Colicin Z, a structurally and functionally novel colicin type that selectively kills enteroinvasive Escherichia coli and Shigella strains.</title>
        <authorList>
            <person name="Micenkova L."/>
            <person name="Bosak J."/>
            <person name="Kucera J."/>
            <person name="Hrala M."/>
            <person name="Dolejsova T."/>
            <person name="Sedo O."/>
            <person name="Linke D."/>
            <person name="Fiser R."/>
            <person name="Smajs D."/>
        </authorList>
    </citation>
    <scope>NUCLEOTIDE SEQUENCE</scope>
    <source>
        <strain evidence="1">B1356</strain>
        <plasmid evidence="1">pColZ</plasmid>
    </source>
</reference>